<keyword evidence="2" id="KW-1185">Reference proteome</keyword>
<dbReference type="AlphaFoldDB" id="A0A1L3MMI2"/>
<protein>
    <recommendedName>
        <fullName evidence="3">DUF2922 domain-containing protein</fullName>
    </recommendedName>
</protein>
<accession>A0A1L3MMI2</accession>
<name>A0A1L3MMI2_9BACI</name>
<dbReference type="EMBL" id="CP016020">
    <property type="protein sequence ID" value="APH03522.1"/>
    <property type="molecule type" value="Genomic_DNA"/>
</dbReference>
<proteinExistence type="predicted"/>
<dbReference type="Pfam" id="PF11148">
    <property type="entry name" value="DUF2922"/>
    <property type="match status" value="1"/>
</dbReference>
<gene>
    <name evidence="1" type="ORF">A9C19_01440</name>
</gene>
<dbReference type="KEGG" id="bwh:A9C19_01440"/>
<organism evidence="1 2">
    <name type="scientific">Bacillus weihaiensis</name>
    <dbReference type="NCBI Taxonomy" id="1547283"/>
    <lineage>
        <taxon>Bacteria</taxon>
        <taxon>Bacillati</taxon>
        <taxon>Bacillota</taxon>
        <taxon>Bacilli</taxon>
        <taxon>Bacillales</taxon>
        <taxon>Bacillaceae</taxon>
        <taxon>Bacillus</taxon>
    </lineage>
</organism>
<sequence length="72" mass="7719">MAKTLELLFLNAEGKTAKINIESPIEPVDQAALVAAMDTIITNNVFTTTGGDFVAKKSARIVERNVTDIKLG</sequence>
<evidence type="ECO:0000313" key="1">
    <source>
        <dbReference type="EMBL" id="APH03522.1"/>
    </source>
</evidence>
<dbReference type="STRING" id="1547283.A9C19_01440"/>
<dbReference type="Proteomes" id="UP000181936">
    <property type="component" value="Chromosome"/>
</dbReference>
<dbReference type="RefSeq" id="WP_072578312.1">
    <property type="nucleotide sequence ID" value="NZ_CP016020.1"/>
</dbReference>
<dbReference type="OrthoDB" id="2454247at2"/>
<dbReference type="InterPro" id="IPR021321">
    <property type="entry name" value="DUF2922"/>
</dbReference>
<evidence type="ECO:0008006" key="3">
    <source>
        <dbReference type="Google" id="ProtNLM"/>
    </source>
</evidence>
<evidence type="ECO:0000313" key="2">
    <source>
        <dbReference type="Proteomes" id="UP000181936"/>
    </source>
</evidence>
<reference evidence="1 2" key="1">
    <citation type="journal article" date="2016" name="Sci. Rep.">
        <title>Complete genome sequence and transcriptomic analysis of a novel marine strain Bacillus weihaiensis reveals the mechanism of brown algae degradation.</title>
        <authorList>
            <person name="Zhu Y."/>
            <person name="Chen P."/>
            <person name="Bao Y."/>
            <person name="Men Y."/>
            <person name="Zeng Y."/>
            <person name="Yang J."/>
            <person name="Sun J."/>
            <person name="Sun Y."/>
        </authorList>
    </citation>
    <scope>NUCLEOTIDE SEQUENCE [LARGE SCALE GENOMIC DNA]</scope>
    <source>
        <strain evidence="1 2">Alg07</strain>
    </source>
</reference>